<evidence type="ECO:0000313" key="3">
    <source>
        <dbReference type="Proteomes" id="UP000052008"/>
    </source>
</evidence>
<evidence type="ECO:0000313" key="2">
    <source>
        <dbReference type="EMBL" id="KPJ52809.1"/>
    </source>
</evidence>
<dbReference type="Pfam" id="PF06445">
    <property type="entry name" value="GyrI-like"/>
    <property type="match status" value="1"/>
</dbReference>
<dbReference type="InterPro" id="IPR029442">
    <property type="entry name" value="GyrI-like"/>
</dbReference>
<dbReference type="SUPFAM" id="SSF55136">
    <property type="entry name" value="Probable bacterial effector-binding domain"/>
    <property type="match status" value="1"/>
</dbReference>
<feature type="domain" description="AraC effector-binding" evidence="1">
    <location>
        <begin position="11"/>
        <end position="163"/>
    </location>
</feature>
<dbReference type="STRING" id="1703770.AMJ39_06880"/>
<gene>
    <name evidence="2" type="ORF">AMJ39_06880</name>
</gene>
<sequence length="164" mass="18833">MTEEAETMADLGVSIVTLEPMRVASVRAISETPERDAWKKARAWALPRGLLDDVEKHPVFGFNNPDPSPDRKEYGYEFWIRIGPEIEPEGEIEAKEFAGGLYAVTTCEVRGDPWETIPAAWKRLLDWCRSSRYRMGNHQWLEKVRDPRASEGDLVLDLYLPIEE</sequence>
<proteinExistence type="predicted"/>
<comment type="caution">
    <text evidence="2">The sequence shown here is derived from an EMBL/GenBank/DDBJ whole genome shotgun (WGS) entry which is preliminary data.</text>
</comment>
<protein>
    <recommendedName>
        <fullName evidence="1">AraC effector-binding domain-containing protein</fullName>
    </recommendedName>
</protein>
<dbReference type="InterPro" id="IPR011256">
    <property type="entry name" value="Reg_factor_effector_dom_sf"/>
</dbReference>
<dbReference type="Gene3D" id="3.20.80.10">
    <property type="entry name" value="Regulatory factor, effector binding domain"/>
    <property type="match status" value="1"/>
</dbReference>
<organism evidence="2 3">
    <name type="scientific">candidate division TA06 bacterium DG_24</name>
    <dbReference type="NCBI Taxonomy" id="1703770"/>
    <lineage>
        <taxon>Bacteria</taxon>
        <taxon>Bacteria division TA06</taxon>
    </lineage>
</organism>
<evidence type="ECO:0000259" key="1">
    <source>
        <dbReference type="SMART" id="SM00871"/>
    </source>
</evidence>
<accession>A0A0S7WS95</accession>
<name>A0A0S7WS95_UNCT6</name>
<dbReference type="SMART" id="SM00871">
    <property type="entry name" value="AraC_E_bind"/>
    <property type="match status" value="1"/>
</dbReference>
<dbReference type="AlphaFoldDB" id="A0A0S7WS95"/>
<reference evidence="2 3" key="1">
    <citation type="journal article" date="2015" name="Microbiome">
        <title>Genomic resolution of linkages in carbon, nitrogen, and sulfur cycling among widespread estuary sediment bacteria.</title>
        <authorList>
            <person name="Baker B.J."/>
            <person name="Lazar C.S."/>
            <person name="Teske A.P."/>
            <person name="Dick G.J."/>
        </authorList>
    </citation>
    <scope>NUCLEOTIDE SEQUENCE [LARGE SCALE GENOMIC DNA]</scope>
    <source>
        <strain evidence="2">DG_24</strain>
    </source>
</reference>
<dbReference type="Proteomes" id="UP000052008">
    <property type="component" value="Unassembled WGS sequence"/>
</dbReference>
<dbReference type="EMBL" id="LIZS01000041">
    <property type="protein sequence ID" value="KPJ52809.1"/>
    <property type="molecule type" value="Genomic_DNA"/>
</dbReference>
<dbReference type="InterPro" id="IPR010499">
    <property type="entry name" value="AraC_E-bd"/>
</dbReference>